<dbReference type="InterPro" id="IPR003374">
    <property type="entry name" value="ApbE-like_sf"/>
</dbReference>
<evidence type="ECO:0000313" key="1">
    <source>
        <dbReference type="EMBL" id="HHI96580.1"/>
    </source>
</evidence>
<name>A0A7V5NYK7_9BACT</name>
<gene>
    <name evidence="1" type="ORF">ENJ96_01875</name>
</gene>
<sequence>MESYILKHPDFLSSLKPLPLDPKAPVVAQKMLRAAQKAGVGPMAAVAGAIAEELGQALLAEGLTSEIVVENGGDIFLATQREVTVAIWAGASPLSGKIGLRLKRELMPCAVCTSSGTVGHSLSLGRADALCVIAKDTALADAYATSLANLVKGPEDFSTLKKALKKAPLLGVVCVVKDQLFAWGKELELVALNTPLQGKFFPQK</sequence>
<dbReference type="SUPFAM" id="SSF143631">
    <property type="entry name" value="ApbE-like"/>
    <property type="match status" value="1"/>
</dbReference>
<dbReference type="Proteomes" id="UP000886101">
    <property type="component" value="Unassembled WGS sequence"/>
</dbReference>
<protein>
    <submittedName>
        <fullName evidence="1">UPF0280 family protein</fullName>
    </submittedName>
</protein>
<proteinExistence type="predicted"/>
<comment type="caution">
    <text evidence="1">The sequence shown here is derived from an EMBL/GenBank/DDBJ whole genome shotgun (WGS) entry which is preliminary data.</text>
</comment>
<dbReference type="Gene3D" id="3.10.520.10">
    <property type="entry name" value="ApbE-like domains"/>
    <property type="match status" value="1"/>
</dbReference>
<dbReference type="InterPro" id="IPR007183">
    <property type="entry name" value="UPF0280"/>
</dbReference>
<dbReference type="AlphaFoldDB" id="A0A7V5NYK7"/>
<organism evidence="1">
    <name type="scientific">Thermodesulfatator atlanticus</name>
    <dbReference type="NCBI Taxonomy" id="501497"/>
    <lineage>
        <taxon>Bacteria</taxon>
        <taxon>Pseudomonadati</taxon>
        <taxon>Thermodesulfobacteriota</taxon>
        <taxon>Thermodesulfobacteria</taxon>
        <taxon>Thermodesulfobacteriales</taxon>
        <taxon>Thermodesulfatatoraceae</taxon>
        <taxon>Thermodesulfatator</taxon>
    </lineage>
</organism>
<dbReference type="PIRSF" id="PIRSF006421">
    <property type="entry name" value="UCP006421"/>
    <property type="match status" value="1"/>
</dbReference>
<dbReference type="EMBL" id="DROK01000055">
    <property type="protein sequence ID" value="HHI96580.1"/>
    <property type="molecule type" value="Genomic_DNA"/>
</dbReference>
<accession>A0A7V5NYK7</accession>
<reference evidence="1" key="1">
    <citation type="journal article" date="2020" name="mSystems">
        <title>Genome- and Community-Level Interaction Insights into Carbon Utilization and Element Cycling Functions of Hydrothermarchaeota in Hydrothermal Sediment.</title>
        <authorList>
            <person name="Zhou Z."/>
            <person name="Liu Y."/>
            <person name="Xu W."/>
            <person name="Pan J."/>
            <person name="Luo Z.H."/>
            <person name="Li M."/>
        </authorList>
    </citation>
    <scope>NUCLEOTIDE SEQUENCE [LARGE SCALE GENOMIC DNA]</scope>
    <source>
        <strain evidence="1">HyVt-533</strain>
    </source>
</reference>